<feature type="transmembrane region" description="Helical" evidence="1">
    <location>
        <begin position="143"/>
        <end position="162"/>
    </location>
</feature>
<dbReference type="AlphaFoldDB" id="A0A953N9B2"/>
<keyword evidence="1" id="KW-0472">Membrane</keyword>
<sequence>MTCPAIAKHLIIEKEELAAMTTNTERDQNSAVANANPNNYKKIRAMNWAVAIFFIVGFGLMLLKSPTIVGSIWLLIFGFLFAGVPALTAIALTNDRVYFFSFSFFVNTKIRKMIRTAMFCANLIILLFGFVGIYLSISSKQYFTVFAPLIFLVLALLNINALKKIIYM</sequence>
<comment type="caution">
    <text evidence="2">The sequence shown here is derived from an EMBL/GenBank/DDBJ whole genome shotgun (WGS) entry which is preliminary data.</text>
</comment>
<evidence type="ECO:0000313" key="2">
    <source>
        <dbReference type="EMBL" id="MBZ1351206.1"/>
    </source>
</evidence>
<evidence type="ECO:0000256" key="1">
    <source>
        <dbReference type="SAM" id="Phobius"/>
    </source>
</evidence>
<organism evidence="2 3">
    <name type="scientific">Zwartia hollandica</name>
    <dbReference type="NCBI Taxonomy" id="324606"/>
    <lineage>
        <taxon>Bacteria</taxon>
        <taxon>Pseudomonadati</taxon>
        <taxon>Pseudomonadota</taxon>
        <taxon>Betaproteobacteria</taxon>
        <taxon>Burkholderiales</taxon>
        <taxon>Alcaligenaceae</taxon>
        <taxon>Zwartia</taxon>
    </lineage>
</organism>
<proteinExistence type="predicted"/>
<gene>
    <name evidence="2" type="ORF">KZZ10_11160</name>
</gene>
<keyword evidence="1" id="KW-0812">Transmembrane</keyword>
<dbReference type="Proteomes" id="UP000739565">
    <property type="component" value="Unassembled WGS sequence"/>
</dbReference>
<dbReference type="RefSeq" id="WP_259661621.1">
    <property type="nucleotide sequence ID" value="NZ_JAHXRI010000010.1"/>
</dbReference>
<protein>
    <submittedName>
        <fullName evidence="2">Uncharacterized protein</fullName>
    </submittedName>
</protein>
<reference evidence="2" key="1">
    <citation type="submission" date="2021-07" db="EMBL/GenBank/DDBJ databases">
        <title>New genus and species of the family Alcaligenaceae.</title>
        <authorList>
            <person name="Hahn M.W."/>
        </authorList>
    </citation>
    <scope>NUCLEOTIDE SEQUENCE</scope>
    <source>
        <strain evidence="2">LF4-65</strain>
    </source>
</reference>
<accession>A0A953N9B2</accession>
<evidence type="ECO:0000313" key="3">
    <source>
        <dbReference type="Proteomes" id="UP000739565"/>
    </source>
</evidence>
<feature type="transmembrane region" description="Helical" evidence="1">
    <location>
        <begin position="45"/>
        <end position="63"/>
    </location>
</feature>
<dbReference type="EMBL" id="JAHXRI010000010">
    <property type="protein sequence ID" value="MBZ1351206.1"/>
    <property type="molecule type" value="Genomic_DNA"/>
</dbReference>
<feature type="transmembrane region" description="Helical" evidence="1">
    <location>
        <begin position="69"/>
        <end position="92"/>
    </location>
</feature>
<keyword evidence="1" id="KW-1133">Transmembrane helix</keyword>
<name>A0A953N9B2_9BURK</name>
<feature type="transmembrane region" description="Helical" evidence="1">
    <location>
        <begin position="113"/>
        <end position="137"/>
    </location>
</feature>
<keyword evidence="3" id="KW-1185">Reference proteome</keyword>